<evidence type="ECO:0000313" key="8">
    <source>
        <dbReference type="Proteomes" id="UP000308730"/>
    </source>
</evidence>
<dbReference type="PANTHER" id="PTHR20855:SF97">
    <property type="entry name" value="ADIPOR-LIKE RECEPTOR IZH3-RELATED"/>
    <property type="match status" value="1"/>
</dbReference>
<sequence>MVAAELSSVRPSQGVLVSLRVQVLQYLADLEQYLSAAVEAERIKMNQEINVEEARVWARTGLDMLDRIRADVQSHLPDLHLDAPDSVRARLSEAIPDGVRSRLDDVRSRISDIDFHRPLDYIPTLLDHLQSLQVHMASLEHSLSESVAMLTPSTTLCDLMQKAMTSEVVSDVAAEIREGEEMLEKAAIEIAQAVKRSLDGSELIHYHDLPELWKNNQFVVGGYRYVTLLIWIGPAVLRWFNVSFIPLSQWPRLLLSVFTWHNETVNIHTHLIPFVLWSMNLIPVAPMWSAAFHGSSDTDIPIFVYSTFSLLCLFTSSVWHTMAGCASPRGMELCARVDYVGIGWLISASISTFVYYGFQDYPTECRFFMALCLGMGLSGTILPFTQWFNEKAYRAYRNAFFLFLALASAAPVAYLCCLYSTREVFSFLSHIAPSVGVYTLGFLIYVSHFPEGLLNSKSEHHWLDWVGGGSHAIWHVCVVVAISLHRGGMYRLAQGIGASSA</sequence>
<feature type="transmembrane region" description="Helical" evidence="6">
    <location>
        <begin position="465"/>
        <end position="484"/>
    </location>
</feature>
<keyword evidence="5" id="KW-0479">Metal-binding</keyword>
<evidence type="ECO:0000256" key="2">
    <source>
        <dbReference type="ARBA" id="ARBA00022692"/>
    </source>
</evidence>
<dbReference type="GO" id="GO:0006882">
    <property type="term" value="P:intracellular zinc ion homeostasis"/>
    <property type="evidence" value="ECO:0007669"/>
    <property type="project" value="TreeGrafter"/>
</dbReference>
<feature type="transmembrane region" description="Helical" evidence="6">
    <location>
        <begin position="267"/>
        <end position="288"/>
    </location>
</feature>
<dbReference type="GO" id="GO:0046872">
    <property type="term" value="F:metal ion binding"/>
    <property type="evidence" value="ECO:0007669"/>
    <property type="project" value="UniProtKB-KW"/>
</dbReference>
<dbReference type="PANTHER" id="PTHR20855">
    <property type="entry name" value="ADIPOR/PROGESTIN RECEPTOR-RELATED"/>
    <property type="match status" value="1"/>
</dbReference>
<feature type="transmembrane region" description="Helical" evidence="6">
    <location>
        <begin position="427"/>
        <end position="445"/>
    </location>
</feature>
<name>A0A4S4N2W4_9APHY</name>
<keyword evidence="3 6" id="KW-1133">Transmembrane helix</keyword>
<reference evidence="7 8" key="1">
    <citation type="submission" date="2019-02" db="EMBL/GenBank/DDBJ databases">
        <title>Genome sequencing of the rare red list fungi Antrodiella citrinella (Flaviporus citrinellus).</title>
        <authorList>
            <person name="Buettner E."/>
            <person name="Kellner H."/>
        </authorList>
    </citation>
    <scope>NUCLEOTIDE SEQUENCE [LARGE SCALE GENOMIC DNA]</scope>
    <source>
        <strain evidence="7 8">DSM 108506</strain>
    </source>
</reference>
<feature type="transmembrane region" description="Helical" evidence="6">
    <location>
        <begin position="339"/>
        <end position="358"/>
    </location>
</feature>
<evidence type="ECO:0000256" key="1">
    <source>
        <dbReference type="ARBA" id="ARBA00004141"/>
    </source>
</evidence>
<evidence type="ECO:0000256" key="6">
    <source>
        <dbReference type="SAM" id="Phobius"/>
    </source>
</evidence>
<protein>
    <recommendedName>
        <fullName evidence="9">HlyIII-domain-containing protein</fullName>
    </recommendedName>
</protein>
<feature type="binding site" evidence="5">
    <location>
        <position position="475"/>
    </location>
    <ligand>
        <name>Zn(2+)</name>
        <dbReference type="ChEBI" id="CHEBI:29105"/>
    </ligand>
</feature>
<feature type="transmembrane region" description="Helical" evidence="6">
    <location>
        <begin position="225"/>
        <end position="247"/>
    </location>
</feature>
<dbReference type="Proteomes" id="UP000308730">
    <property type="component" value="Unassembled WGS sequence"/>
</dbReference>
<proteinExistence type="predicted"/>
<organism evidence="7 8">
    <name type="scientific">Antrodiella citrinella</name>
    <dbReference type="NCBI Taxonomy" id="2447956"/>
    <lineage>
        <taxon>Eukaryota</taxon>
        <taxon>Fungi</taxon>
        <taxon>Dikarya</taxon>
        <taxon>Basidiomycota</taxon>
        <taxon>Agaricomycotina</taxon>
        <taxon>Agaricomycetes</taxon>
        <taxon>Polyporales</taxon>
        <taxon>Steccherinaceae</taxon>
        <taxon>Antrodiella</taxon>
    </lineage>
</organism>
<dbReference type="Pfam" id="PF03006">
    <property type="entry name" value="HlyIII"/>
    <property type="match status" value="1"/>
</dbReference>
<evidence type="ECO:0000256" key="4">
    <source>
        <dbReference type="ARBA" id="ARBA00023136"/>
    </source>
</evidence>
<feature type="binding site" evidence="5">
    <location>
        <position position="320"/>
    </location>
    <ligand>
        <name>Zn(2+)</name>
        <dbReference type="ChEBI" id="CHEBI:29105"/>
    </ligand>
</feature>
<dbReference type="EMBL" id="SGPM01000008">
    <property type="protein sequence ID" value="THH33312.1"/>
    <property type="molecule type" value="Genomic_DNA"/>
</dbReference>
<feature type="transmembrane region" description="Helical" evidence="6">
    <location>
        <begin position="300"/>
        <end position="319"/>
    </location>
</feature>
<comment type="caution">
    <text evidence="7">The sequence shown here is derived from an EMBL/GenBank/DDBJ whole genome shotgun (WGS) entry which is preliminary data.</text>
</comment>
<dbReference type="InterPro" id="IPR004254">
    <property type="entry name" value="AdipoR/HlyIII-related"/>
</dbReference>
<feature type="transmembrane region" description="Helical" evidence="6">
    <location>
        <begin position="367"/>
        <end position="388"/>
    </location>
</feature>
<evidence type="ECO:0008006" key="9">
    <source>
        <dbReference type="Google" id="ProtNLM"/>
    </source>
</evidence>
<comment type="subcellular location">
    <subcellularLocation>
        <location evidence="1">Membrane</location>
        <topology evidence="1">Multi-pass membrane protein</topology>
    </subcellularLocation>
</comment>
<keyword evidence="4 6" id="KW-0472">Membrane</keyword>
<gene>
    <name evidence="7" type="ORF">EUX98_g875</name>
</gene>
<keyword evidence="2 6" id="KW-0812">Transmembrane</keyword>
<dbReference type="GO" id="GO:0016020">
    <property type="term" value="C:membrane"/>
    <property type="evidence" value="ECO:0007669"/>
    <property type="project" value="UniProtKB-SubCell"/>
</dbReference>
<feature type="binding site" evidence="5">
    <location>
        <position position="471"/>
    </location>
    <ligand>
        <name>Zn(2+)</name>
        <dbReference type="ChEBI" id="CHEBI:29105"/>
    </ligand>
</feature>
<dbReference type="GO" id="GO:0038023">
    <property type="term" value="F:signaling receptor activity"/>
    <property type="evidence" value="ECO:0007669"/>
    <property type="project" value="TreeGrafter"/>
</dbReference>
<dbReference type="AlphaFoldDB" id="A0A4S4N2W4"/>
<evidence type="ECO:0000256" key="3">
    <source>
        <dbReference type="ARBA" id="ARBA00022989"/>
    </source>
</evidence>
<evidence type="ECO:0000313" key="7">
    <source>
        <dbReference type="EMBL" id="THH33312.1"/>
    </source>
</evidence>
<keyword evidence="8" id="KW-1185">Reference proteome</keyword>
<accession>A0A4S4N2W4</accession>
<keyword evidence="5" id="KW-0862">Zinc</keyword>
<evidence type="ECO:0000256" key="5">
    <source>
        <dbReference type="PIRSR" id="PIRSR604254-1"/>
    </source>
</evidence>
<feature type="transmembrane region" description="Helical" evidence="6">
    <location>
        <begin position="400"/>
        <end position="420"/>
    </location>
</feature>
<dbReference type="OrthoDB" id="5585746at2759"/>